<dbReference type="Gene3D" id="3.40.50.720">
    <property type="entry name" value="NAD(P)-binding Rossmann-like Domain"/>
    <property type="match status" value="1"/>
</dbReference>
<evidence type="ECO:0000256" key="1">
    <source>
        <dbReference type="ARBA" id="ARBA00006484"/>
    </source>
</evidence>
<reference evidence="5" key="2">
    <citation type="journal article" date="2020" name="Environ. Microbiol.">
        <title>The extreme plant-growth-promoting properties of Pantoea phytobeneficialis MSR2 revealed by functional and genomic analysis.</title>
        <authorList>
            <person name="Nascimento F.X."/>
            <person name="Hernandez A.G."/>
            <person name="Glick B.R."/>
            <person name="Rossi M.J."/>
        </authorList>
    </citation>
    <scope>NUCLEOTIDE SEQUENCE</scope>
    <source>
        <strain evidence="5">MSR2</strain>
    </source>
</reference>
<dbReference type="InterPro" id="IPR002347">
    <property type="entry name" value="SDR_fam"/>
</dbReference>
<evidence type="ECO:0000256" key="2">
    <source>
        <dbReference type="ARBA" id="ARBA00023002"/>
    </source>
</evidence>
<name>A0AAP9H809_9GAMM</name>
<comment type="similarity">
    <text evidence="1 3">Belongs to the short-chain dehydrogenases/reductases (SDR) family.</text>
</comment>
<dbReference type="EMBL" id="JAUOOM010000014">
    <property type="protein sequence ID" value="MDO6407817.1"/>
    <property type="molecule type" value="Genomic_DNA"/>
</dbReference>
<keyword evidence="7" id="KW-1185">Reference proteome</keyword>
<reference evidence="4" key="3">
    <citation type="submission" date="2023-07" db="EMBL/GenBank/DDBJ databases">
        <title>The extreme plant-growth-promoting properties of Pantoea phytobeneficialis PF55 revealed by functional and genomic analysis.</title>
        <authorList>
            <person name="Nascimento F.X."/>
            <person name="Marcio R.J."/>
        </authorList>
    </citation>
    <scope>NUCLEOTIDE SEQUENCE</scope>
    <source>
        <strain evidence="4">PF55</strain>
    </source>
</reference>
<dbReference type="PANTHER" id="PTHR43976:SF16">
    <property type="entry name" value="SHORT-CHAIN DEHYDROGENASE_REDUCTASE FAMILY PROTEIN"/>
    <property type="match status" value="1"/>
</dbReference>
<dbReference type="SUPFAM" id="SSF51735">
    <property type="entry name" value="NAD(P)-binding Rossmann-fold domains"/>
    <property type="match status" value="1"/>
</dbReference>
<dbReference type="RefSeq" id="WP_208724353.1">
    <property type="nucleotide sequence ID" value="NZ_CP024636.1"/>
</dbReference>
<dbReference type="PRINTS" id="PR00081">
    <property type="entry name" value="GDHRDH"/>
</dbReference>
<accession>A0AAP9H809</accession>
<dbReference type="InterPro" id="IPR036291">
    <property type="entry name" value="NAD(P)-bd_dom_sf"/>
</dbReference>
<evidence type="ECO:0000313" key="6">
    <source>
        <dbReference type="Proteomes" id="UP000424872"/>
    </source>
</evidence>
<dbReference type="InterPro" id="IPR051911">
    <property type="entry name" value="SDR_oxidoreductase"/>
</dbReference>
<evidence type="ECO:0000256" key="3">
    <source>
        <dbReference type="RuleBase" id="RU000363"/>
    </source>
</evidence>
<dbReference type="NCBIfam" id="NF005065">
    <property type="entry name" value="PRK06482.1"/>
    <property type="match status" value="1"/>
</dbReference>
<evidence type="ECO:0000313" key="4">
    <source>
        <dbReference type="EMBL" id="MDO6407817.1"/>
    </source>
</evidence>
<dbReference type="PANTHER" id="PTHR43976">
    <property type="entry name" value="SHORT CHAIN DEHYDROGENASE"/>
    <property type="match status" value="1"/>
</dbReference>
<gene>
    <name evidence="5" type="ORF">CTZ24_19185</name>
    <name evidence="4" type="ORF">Q3404_14670</name>
</gene>
<dbReference type="AlphaFoldDB" id="A0AAP9H809"/>
<reference evidence="6" key="1">
    <citation type="submission" date="2017-11" db="EMBL/GenBank/DDBJ databases">
        <title>Genome sequence of Pantoea sp. MSR2.</title>
        <authorList>
            <person name="Nascimento F.X."/>
        </authorList>
    </citation>
    <scope>NUCLEOTIDE SEQUENCE [LARGE SCALE GENOMIC DNA]</scope>
    <source>
        <strain evidence="6">MSR2</strain>
    </source>
</reference>
<dbReference type="Proteomes" id="UP000424872">
    <property type="component" value="Chromosome"/>
</dbReference>
<dbReference type="EMBL" id="CP024636">
    <property type="protein sequence ID" value="QGR08430.1"/>
    <property type="molecule type" value="Genomic_DNA"/>
</dbReference>
<evidence type="ECO:0000313" key="5">
    <source>
        <dbReference type="EMBL" id="QGR08430.1"/>
    </source>
</evidence>
<keyword evidence="2" id="KW-0560">Oxidoreductase</keyword>
<proteinExistence type="inferred from homology"/>
<organism evidence="5 6">
    <name type="scientific">Pantoea phytobeneficialis</name>
    <dbReference type="NCBI Taxonomy" id="2052056"/>
    <lineage>
        <taxon>Bacteria</taxon>
        <taxon>Pseudomonadati</taxon>
        <taxon>Pseudomonadota</taxon>
        <taxon>Gammaproteobacteria</taxon>
        <taxon>Enterobacterales</taxon>
        <taxon>Erwiniaceae</taxon>
        <taxon>Pantoea</taxon>
    </lineage>
</organism>
<evidence type="ECO:0000313" key="7">
    <source>
        <dbReference type="Proteomes" id="UP001171299"/>
    </source>
</evidence>
<dbReference type="PRINTS" id="PR00080">
    <property type="entry name" value="SDRFAMILY"/>
</dbReference>
<dbReference type="GO" id="GO:0016491">
    <property type="term" value="F:oxidoreductase activity"/>
    <property type="evidence" value="ECO:0007669"/>
    <property type="project" value="UniProtKB-KW"/>
</dbReference>
<protein>
    <submittedName>
        <fullName evidence="4">SDR family oxidoreductase</fullName>
    </submittedName>
    <submittedName>
        <fullName evidence="5">Short-chain dehydrogenase/reductase</fullName>
    </submittedName>
</protein>
<dbReference type="Pfam" id="PF00106">
    <property type="entry name" value="adh_short"/>
    <property type="match status" value="1"/>
</dbReference>
<sequence>MKTWLITGASNGLGRLMSERLLARGDVVIACVRRVAAMADLQQRYAERLQVIALDLAQTATIAPAITQAFASAGRIDVVVSNAAYGLFGAAEELSDAQIERQIATNLTGSIQLIRAAIPLLRQQGGGRIAQLSSEGGQVAYPNFSLYHATKWGIEGFVEAVRQEVVSFGIDFLLVEPGPTATNFGAGLDVATALECYRATASGELRRRLQSGEFAILGDAEKCVTAMIATLEQPQMPLRLALGSTAYQHIDMALQNRLAELHTQKALAYGADA</sequence>
<dbReference type="KEGG" id="ppho:CTZ24_19185"/>
<dbReference type="Proteomes" id="UP001171299">
    <property type="component" value="Unassembled WGS sequence"/>
</dbReference>